<dbReference type="PANTHER" id="PTHR31589">
    <property type="entry name" value="PROTEIN, PUTATIVE (DUF239)-RELATED-RELATED"/>
    <property type="match status" value="1"/>
</dbReference>
<feature type="chain" id="PRO_5016917833" evidence="1">
    <location>
        <begin position="37"/>
        <end position="465"/>
    </location>
</feature>
<dbReference type="Pfam" id="PF03080">
    <property type="entry name" value="Neprosin"/>
    <property type="match status" value="1"/>
</dbReference>
<keyword evidence="4" id="KW-1185">Reference proteome</keyword>
<dbReference type="InterPro" id="IPR053168">
    <property type="entry name" value="Glutamic_endopeptidase"/>
</dbReference>
<dbReference type="AlphaFoldDB" id="A0A369URA9"/>
<name>A0A369URA9_9GAMM</name>
<feature type="signal peptide" evidence="1">
    <location>
        <begin position="1"/>
        <end position="36"/>
    </location>
</feature>
<reference evidence="3 4" key="1">
    <citation type="submission" date="2018-07" db="EMBL/GenBank/DDBJ databases">
        <title>Dyella tabacisoli L4-6T, whole genome shotgun sequence.</title>
        <authorList>
            <person name="Zhou X.-K."/>
            <person name="Li W.-J."/>
            <person name="Duan Y.-Q."/>
        </authorList>
    </citation>
    <scope>NUCLEOTIDE SEQUENCE [LARGE SCALE GENOMIC DNA]</scope>
    <source>
        <strain evidence="3 4">L4-6</strain>
    </source>
</reference>
<dbReference type="EMBL" id="QQAH01000001">
    <property type="protein sequence ID" value="RDD83051.1"/>
    <property type="molecule type" value="Genomic_DNA"/>
</dbReference>
<feature type="domain" description="Neprosin PEP catalytic" evidence="2">
    <location>
        <begin position="207"/>
        <end position="465"/>
    </location>
</feature>
<evidence type="ECO:0000313" key="3">
    <source>
        <dbReference type="EMBL" id="RDD83051.1"/>
    </source>
</evidence>
<gene>
    <name evidence="3" type="ORF">DVJ77_00020</name>
</gene>
<organism evidence="3 4">
    <name type="scientific">Dyella tabacisoli</name>
    <dbReference type="NCBI Taxonomy" id="2282381"/>
    <lineage>
        <taxon>Bacteria</taxon>
        <taxon>Pseudomonadati</taxon>
        <taxon>Pseudomonadota</taxon>
        <taxon>Gammaproteobacteria</taxon>
        <taxon>Lysobacterales</taxon>
        <taxon>Rhodanobacteraceae</taxon>
        <taxon>Dyella</taxon>
    </lineage>
</organism>
<sequence>MKSTINYQLRSCNERLPWVLGALFALAGSFPLAAQANQTQFVSFQQFMENTHSSHATNFVLDGNNKVKSEAAFEDMRQHVLHVYEGVQVQQSFVLGGDYFDCVPMLQQPGARQGGLKAIAAPPPVPTTFPSVRIGGNDGTGLKQPQAVTSQLAANEKIDEYGHSRICSEGTIPMRRITLKELSRFPTLRDYFQKAPDGAEHVPSKTVYPPSAVAHKYAYTYQYVNNTGQTDTINLWSPYVDTGLGEIFSLAQSWTIAYTPVLQTAEVGWQNYPGLYGNQSARLFIYWTADGYGSTGCYNLSCGAFVQVNGSWFIGGPFANYSTVGGAQYEFTAQFYLFQGNWWLGLGSPSGITWVGYYPGSIYGSGPMRTNAQLLEFGSESVGSNPWPPEGSGYYASNGWSYAAYQRQLYYWDYPNANAIWDSLTVAQPSPSCYTIAGPYWGGYTPPTNYWGTYFYFGGPGGYGC</sequence>
<dbReference type="Proteomes" id="UP000253782">
    <property type="component" value="Unassembled WGS sequence"/>
</dbReference>
<dbReference type="RefSeq" id="WP_114843440.1">
    <property type="nucleotide sequence ID" value="NZ_JBHSPE010000001.1"/>
</dbReference>
<comment type="caution">
    <text evidence="3">The sequence shown here is derived from an EMBL/GenBank/DDBJ whole genome shotgun (WGS) entry which is preliminary data.</text>
</comment>
<protein>
    <submittedName>
        <fullName evidence="3">DUF239 domain-containing protein</fullName>
    </submittedName>
</protein>
<dbReference type="InterPro" id="IPR004314">
    <property type="entry name" value="Neprosin"/>
</dbReference>
<dbReference type="OrthoDB" id="5934790at2"/>
<keyword evidence="1" id="KW-0732">Signal</keyword>
<evidence type="ECO:0000313" key="4">
    <source>
        <dbReference type="Proteomes" id="UP000253782"/>
    </source>
</evidence>
<evidence type="ECO:0000259" key="2">
    <source>
        <dbReference type="PROSITE" id="PS52045"/>
    </source>
</evidence>
<evidence type="ECO:0000256" key="1">
    <source>
        <dbReference type="SAM" id="SignalP"/>
    </source>
</evidence>
<dbReference type="PROSITE" id="PS52045">
    <property type="entry name" value="NEPROSIN_PEP_CD"/>
    <property type="match status" value="1"/>
</dbReference>
<dbReference type="Gene3D" id="3.90.1320.10">
    <property type="entry name" value="Outer-capsid protein sigma 3, large lobe"/>
    <property type="match status" value="1"/>
</dbReference>
<dbReference type="PANTHER" id="PTHR31589:SF110">
    <property type="entry name" value="PROTEIN, PUTATIVE (DUF239)-RELATED"/>
    <property type="match status" value="1"/>
</dbReference>
<proteinExistence type="predicted"/>
<accession>A0A369URA9</accession>